<accession>A0A9D4GME6</accession>
<keyword evidence="2" id="KW-1185">Reference proteome</keyword>
<dbReference type="AlphaFoldDB" id="A0A9D4GME6"/>
<dbReference type="Proteomes" id="UP000828390">
    <property type="component" value="Unassembled WGS sequence"/>
</dbReference>
<proteinExistence type="predicted"/>
<evidence type="ECO:0000313" key="2">
    <source>
        <dbReference type="Proteomes" id="UP000828390"/>
    </source>
</evidence>
<evidence type="ECO:0000313" key="1">
    <source>
        <dbReference type="EMBL" id="KAH3819864.1"/>
    </source>
</evidence>
<dbReference type="EMBL" id="JAIWYP010000005">
    <property type="protein sequence ID" value="KAH3819864.1"/>
    <property type="molecule type" value="Genomic_DNA"/>
</dbReference>
<organism evidence="1 2">
    <name type="scientific">Dreissena polymorpha</name>
    <name type="common">Zebra mussel</name>
    <name type="synonym">Mytilus polymorpha</name>
    <dbReference type="NCBI Taxonomy" id="45954"/>
    <lineage>
        <taxon>Eukaryota</taxon>
        <taxon>Metazoa</taxon>
        <taxon>Spiralia</taxon>
        <taxon>Lophotrochozoa</taxon>
        <taxon>Mollusca</taxon>
        <taxon>Bivalvia</taxon>
        <taxon>Autobranchia</taxon>
        <taxon>Heteroconchia</taxon>
        <taxon>Euheterodonta</taxon>
        <taxon>Imparidentia</taxon>
        <taxon>Neoheterodontei</taxon>
        <taxon>Myida</taxon>
        <taxon>Dreissenoidea</taxon>
        <taxon>Dreissenidae</taxon>
        <taxon>Dreissena</taxon>
    </lineage>
</organism>
<sequence length="182" mass="20309">MGVSPGENSATLDLINNSSTVIDHTWSFMPSCESERDTLDIGVASSLPLYMNKSSQEKPETGDAEDNNGLMINSIKMKTRLSTENIELPSHFEHSENSRSKFGLRKRSQKLCSQTSESVMQPGNIEGRGLNRQLCQGDNINYERARKDQAVRSNLFEVLQETTSKDESEVPILIHSNKLLSC</sequence>
<comment type="caution">
    <text evidence="1">The sequence shown here is derived from an EMBL/GenBank/DDBJ whole genome shotgun (WGS) entry which is preliminary data.</text>
</comment>
<name>A0A9D4GME6_DREPO</name>
<protein>
    <submittedName>
        <fullName evidence="1">Uncharacterized protein</fullName>
    </submittedName>
</protein>
<reference evidence="1" key="2">
    <citation type="submission" date="2020-11" db="EMBL/GenBank/DDBJ databases">
        <authorList>
            <person name="McCartney M.A."/>
            <person name="Auch B."/>
            <person name="Kono T."/>
            <person name="Mallez S."/>
            <person name="Becker A."/>
            <person name="Gohl D.M."/>
            <person name="Silverstein K.A.T."/>
            <person name="Koren S."/>
            <person name="Bechman K.B."/>
            <person name="Herman A."/>
            <person name="Abrahante J.E."/>
            <person name="Garbe J."/>
        </authorList>
    </citation>
    <scope>NUCLEOTIDE SEQUENCE</scope>
    <source>
        <strain evidence="1">Duluth1</strain>
        <tissue evidence="1">Whole animal</tissue>
    </source>
</reference>
<reference evidence="1" key="1">
    <citation type="journal article" date="2019" name="bioRxiv">
        <title>The Genome of the Zebra Mussel, Dreissena polymorpha: A Resource for Invasive Species Research.</title>
        <authorList>
            <person name="McCartney M.A."/>
            <person name="Auch B."/>
            <person name="Kono T."/>
            <person name="Mallez S."/>
            <person name="Zhang Y."/>
            <person name="Obille A."/>
            <person name="Becker A."/>
            <person name="Abrahante J.E."/>
            <person name="Garbe J."/>
            <person name="Badalamenti J.P."/>
            <person name="Herman A."/>
            <person name="Mangelson H."/>
            <person name="Liachko I."/>
            <person name="Sullivan S."/>
            <person name="Sone E.D."/>
            <person name="Koren S."/>
            <person name="Silverstein K.A.T."/>
            <person name="Beckman K.B."/>
            <person name="Gohl D.M."/>
        </authorList>
    </citation>
    <scope>NUCLEOTIDE SEQUENCE</scope>
    <source>
        <strain evidence="1">Duluth1</strain>
        <tissue evidence="1">Whole animal</tissue>
    </source>
</reference>
<gene>
    <name evidence="1" type="ORF">DPMN_121606</name>
</gene>